<dbReference type="SMART" id="SM00849">
    <property type="entry name" value="Lactamase_B"/>
    <property type="match status" value="1"/>
</dbReference>
<accession>A0A239DBV2</accession>
<dbReference type="AlphaFoldDB" id="A0A239DBV2"/>
<protein>
    <submittedName>
        <fullName evidence="2">Glyoxylase, beta-lactamase superfamily II</fullName>
    </submittedName>
</protein>
<dbReference type="Gene3D" id="3.60.15.10">
    <property type="entry name" value="Ribonuclease Z/Hydroxyacylglutathione hydrolase-like"/>
    <property type="match status" value="1"/>
</dbReference>
<reference evidence="3" key="1">
    <citation type="submission" date="2017-06" db="EMBL/GenBank/DDBJ databases">
        <authorList>
            <person name="Varghese N."/>
            <person name="Submissions S."/>
        </authorList>
    </citation>
    <scope>NUCLEOTIDE SEQUENCE [LARGE SCALE GENOMIC DNA]</scope>
    <source>
        <strain evidence="3">DSM 45423</strain>
    </source>
</reference>
<dbReference type="InterPro" id="IPR036866">
    <property type="entry name" value="RibonucZ/Hydroxyglut_hydro"/>
</dbReference>
<evidence type="ECO:0000259" key="1">
    <source>
        <dbReference type="SMART" id="SM00849"/>
    </source>
</evidence>
<dbReference type="InterPro" id="IPR001279">
    <property type="entry name" value="Metallo-B-lactamas"/>
</dbReference>
<dbReference type="EMBL" id="FZOH01000003">
    <property type="protein sequence ID" value="SNS29498.1"/>
    <property type="molecule type" value="Genomic_DNA"/>
</dbReference>
<dbReference type="PANTHER" id="PTHR42951">
    <property type="entry name" value="METALLO-BETA-LACTAMASE DOMAIN-CONTAINING"/>
    <property type="match status" value="1"/>
</dbReference>
<organism evidence="2 3">
    <name type="scientific">Geodermatophilus saharensis</name>
    <dbReference type="NCBI Taxonomy" id="1137994"/>
    <lineage>
        <taxon>Bacteria</taxon>
        <taxon>Bacillati</taxon>
        <taxon>Actinomycetota</taxon>
        <taxon>Actinomycetes</taxon>
        <taxon>Geodermatophilales</taxon>
        <taxon>Geodermatophilaceae</taxon>
        <taxon>Geodermatophilus</taxon>
    </lineage>
</organism>
<dbReference type="InterPro" id="IPR050855">
    <property type="entry name" value="NDM-1-like"/>
</dbReference>
<sequence>MRDGLRELADGVWSGPTVPGPWINLVVVDDVVVDSGLRWSRRRLAGLLRGRDVAAHVVTHAHADHLGSTAWLCATLGARLEMGSRDADRFESGRIDTVTSRVGRVVARLAEPPRTPVDRRLREGDAVGSFRVLEVPGHSPGNIALWREADRTLVVGDAPVNLSRDPARPRWLHLPASLHHDAGEVRRSRRRLAELEPALVVPVHGHPVRDAGAWRRALTA</sequence>
<dbReference type="RefSeq" id="WP_217897287.1">
    <property type="nucleotide sequence ID" value="NZ_FZOH01000003.1"/>
</dbReference>
<keyword evidence="3" id="KW-1185">Reference proteome</keyword>
<evidence type="ECO:0000313" key="2">
    <source>
        <dbReference type="EMBL" id="SNS29498.1"/>
    </source>
</evidence>
<proteinExistence type="predicted"/>
<name>A0A239DBV2_9ACTN</name>
<dbReference type="Proteomes" id="UP000198386">
    <property type="component" value="Unassembled WGS sequence"/>
</dbReference>
<dbReference type="PANTHER" id="PTHR42951:SF17">
    <property type="entry name" value="METALLO-BETA-LACTAMASE DOMAIN-CONTAINING PROTEIN"/>
    <property type="match status" value="1"/>
</dbReference>
<dbReference type="SUPFAM" id="SSF56281">
    <property type="entry name" value="Metallo-hydrolase/oxidoreductase"/>
    <property type="match status" value="1"/>
</dbReference>
<dbReference type="Pfam" id="PF00753">
    <property type="entry name" value="Lactamase_B"/>
    <property type="match status" value="1"/>
</dbReference>
<gene>
    <name evidence="2" type="ORF">SAMN04488107_2085</name>
</gene>
<feature type="domain" description="Metallo-beta-lactamase" evidence="1">
    <location>
        <begin position="22"/>
        <end position="204"/>
    </location>
</feature>
<evidence type="ECO:0000313" key="3">
    <source>
        <dbReference type="Proteomes" id="UP000198386"/>
    </source>
</evidence>